<dbReference type="AlphaFoldDB" id="A0A151M059"/>
<name>A0A151M059_ALLMI</name>
<dbReference type="Proteomes" id="UP000050525">
    <property type="component" value="Unassembled WGS sequence"/>
</dbReference>
<sequence>MYVSSARGAAAQEEFLMMERDSACTPTMPLPCDLASSTTPISRYLTQFALWLCSACPFSLVLHFDPIILTQVLLRPWLSVCNSHEADCPCLGT</sequence>
<keyword evidence="2" id="KW-1185">Reference proteome</keyword>
<protein>
    <submittedName>
        <fullName evidence="1">Uncharacterized protein</fullName>
    </submittedName>
</protein>
<dbReference type="EMBL" id="AKHW03006853">
    <property type="protein sequence ID" value="KYO17899.1"/>
    <property type="molecule type" value="Genomic_DNA"/>
</dbReference>
<gene>
    <name evidence="1" type="ORF">Y1Q_0011550</name>
</gene>
<evidence type="ECO:0000313" key="1">
    <source>
        <dbReference type="EMBL" id="KYO17899.1"/>
    </source>
</evidence>
<proteinExistence type="predicted"/>
<accession>A0A151M059</accession>
<reference evidence="1 2" key="1">
    <citation type="journal article" date="2012" name="Genome Biol.">
        <title>Sequencing three crocodilian genomes to illuminate the evolution of archosaurs and amniotes.</title>
        <authorList>
            <person name="St John J.A."/>
            <person name="Braun E.L."/>
            <person name="Isberg S.R."/>
            <person name="Miles L.G."/>
            <person name="Chong A.Y."/>
            <person name="Gongora J."/>
            <person name="Dalzell P."/>
            <person name="Moran C."/>
            <person name="Bed'hom B."/>
            <person name="Abzhanov A."/>
            <person name="Burgess S.C."/>
            <person name="Cooksey A.M."/>
            <person name="Castoe T.A."/>
            <person name="Crawford N.G."/>
            <person name="Densmore L.D."/>
            <person name="Drew J.C."/>
            <person name="Edwards S.V."/>
            <person name="Faircloth B.C."/>
            <person name="Fujita M.K."/>
            <person name="Greenwold M.J."/>
            <person name="Hoffmann F.G."/>
            <person name="Howard J.M."/>
            <person name="Iguchi T."/>
            <person name="Janes D.E."/>
            <person name="Khan S.Y."/>
            <person name="Kohno S."/>
            <person name="de Koning A.J."/>
            <person name="Lance S.L."/>
            <person name="McCarthy F.M."/>
            <person name="McCormack J.E."/>
            <person name="Merchant M.E."/>
            <person name="Peterson D.G."/>
            <person name="Pollock D.D."/>
            <person name="Pourmand N."/>
            <person name="Raney B.J."/>
            <person name="Roessler K.A."/>
            <person name="Sanford J.R."/>
            <person name="Sawyer R.H."/>
            <person name="Schmidt C.J."/>
            <person name="Triplett E.W."/>
            <person name="Tuberville T.D."/>
            <person name="Venegas-Anaya M."/>
            <person name="Howard J.T."/>
            <person name="Jarvis E.D."/>
            <person name="Guillette L.J.Jr."/>
            <person name="Glenn T.C."/>
            <person name="Green R.E."/>
            <person name="Ray D.A."/>
        </authorList>
    </citation>
    <scope>NUCLEOTIDE SEQUENCE [LARGE SCALE GENOMIC DNA]</scope>
    <source>
        <strain evidence="1">KSC_2009_1</strain>
    </source>
</reference>
<evidence type="ECO:0000313" key="2">
    <source>
        <dbReference type="Proteomes" id="UP000050525"/>
    </source>
</evidence>
<organism evidence="1 2">
    <name type="scientific">Alligator mississippiensis</name>
    <name type="common">American alligator</name>
    <dbReference type="NCBI Taxonomy" id="8496"/>
    <lineage>
        <taxon>Eukaryota</taxon>
        <taxon>Metazoa</taxon>
        <taxon>Chordata</taxon>
        <taxon>Craniata</taxon>
        <taxon>Vertebrata</taxon>
        <taxon>Euteleostomi</taxon>
        <taxon>Archelosauria</taxon>
        <taxon>Archosauria</taxon>
        <taxon>Crocodylia</taxon>
        <taxon>Alligatoridae</taxon>
        <taxon>Alligatorinae</taxon>
        <taxon>Alligator</taxon>
    </lineage>
</organism>
<comment type="caution">
    <text evidence="1">The sequence shown here is derived from an EMBL/GenBank/DDBJ whole genome shotgun (WGS) entry which is preliminary data.</text>
</comment>